<dbReference type="Proteomes" id="UP000092024">
    <property type="component" value="Unassembled WGS sequence"/>
</dbReference>
<gene>
    <name evidence="1" type="ORF">A7K91_07735</name>
</gene>
<reference evidence="1 2" key="1">
    <citation type="submission" date="2016-05" db="EMBL/GenBank/DDBJ databases">
        <title>Paenibacillus oryzae. sp. nov., isolated from the rice root.</title>
        <authorList>
            <person name="Zhang J."/>
            <person name="Zhang X."/>
        </authorList>
    </citation>
    <scope>NUCLEOTIDE SEQUENCE [LARGE SCALE GENOMIC DNA]</scope>
    <source>
        <strain evidence="1 2">1DrF-4</strain>
    </source>
</reference>
<name>A0A1A5YR48_9BACL</name>
<organism evidence="1 2">
    <name type="scientific">Paenibacillus oryzae</name>
    <dbReference type="NCBI Taxonomy" id="1844972"/>
    <lineage>
        <taxon>Bacteria</taxon>
        <taxon>Bacillati</taxon>
        <taxon>Bacillota</taxon>
        <taxon>Bacilli</taxon>
        <taxon>Bacillales</taxon>
        <taxon>Paenibacillaceae</taxon>
        <taxon>Paenibacillus</taxon>
    </lineage>
</organism>
<proteinExistence type="predicted"/>
<evidence type="ECO:0000313" key="1">
    <source>
        <dbReference type="EMBL" id="OBR68097.1"/>
    </source>
</evidence>
<evidence type="ECO:0000313" key="2">
    <source>
        <dbReference type="Proteomes" id="UP000092024"/>
    </source>
</evidence>
<dbReference type="RefSeq" id="WP_156739288.1">
    <property type="nucleotide sequence ID" value="NZ_LYPA01000029.1"/>
</dbReference>
<dbReference type="STRING" id="1844972.A7K91_07735"/>
<dbReference type="EMBL" id="LYPA01000029">
    <property type="protein sequence ID" value="OBR68097.1"/>
    <property type="molecule type" value="Genomic_DNA"/>
</dbReference>
<protein>
    <submittedName>
        <fullName evidence="1">Uncharacterized protein</fullName>
    </submittedName>
</protein>
<dbReference type="OrthoDB" id="2573403at2"/>
<keyword evidence="2" id="KW-1185">Reference proteome</keyword>
<comment type="caution">
    <text evidence="1">The sequence shown here is derived from an EMBL/GenBank/DDBJ whole genome shotgun (WGS) entry which is preliminary data.</text>
</comment>
<dbReference type="AlphaFoldDB" id="A0A1A5YR48"/>
<accession>A0A1A5YR48</accession>
<sequence length="203" mass="22288">MTGSKALQMNELLDKLEGKINAEAIGDIIKKTYDIDLSRIPLLPGMIMEDQEPAAAKNNRTDALHLIWEQGGRPGNGPAIRGLINECFGVNLDAISTLDGKGISLFSKGQWIIRDHEDWIELHTGEGDRDVSIYATPRWRELHGDDGLPAALAEALIQLGYTPDPDRNRFNYSRTDGTAVPDAFKGATIAAIMNHLILQMPST</sequence>